<dbReference type="Proteomes" id="UP000824533">
    <property type="component" value="Linkage Group LG15"/>
</dbReference>
<protein>
    <submittedName>
        <fullName evidence="1">Uncharacterized protein</fullName>
    </submittedName>
</protein>
<gene>
    <name evidence="1" type="ORF">K1T71_008977</name>
</gene>
<keyword evidence="2" id="KW-1185">Reference proteome</keyword>
<proteinExistence type="predicted"/>
<organism evidence="1 2">
    <name type="scientific">Dendrolimus kikuchii</name>
    <dbReference type="NCBI Taxonomy" id="765133"/>
    <lineage>
        <taxon>Eukaryota</taxon>
        <taxon>Metazoa</taxon>
        <taxon>Ecdysozoa</taxon>
        <taxon>Arthropoda</taxon>
        <taxon>Hexapoda</taxon>
        <taxon>Insecta</taxon>
        <taxon>Pterygota</taxon>
        <taxon>Neoptera</taxon>
        <taxon>Endopterygota</taxon>
        <taxon>Lepidoptera</taxon>
        <taxon>Glossata</taxon>
        <taxon>Ditrysia</taxon>
        <taxon>Bombycoidea</taxon>
        <taxon>Lasiocampidae</taxon>
        <taxon>Dendrolimus</taxon>
    </lineage>
</organism>
<sequence length="595" mass="66524">MASSSWERVIKVIQSIFAGISVLNLNANDFPPEAKITDGQSFDFIIVGAGSAGSVLANRLTEISNWTVLLVEAGGNPPIVSDVPGLFPLVDYSNADWNYYTIDDKYTSQAHKTKNIHLTRGKMLGGSSGANYMLYVRGNKADYESWVEQGNDGWDWETVLKYFKKSEGLQDKEILRSKSAFLHNSLGYLKVSRRPWLNRTNNFFDSFKEVGYDLLLDTNGPQQLGYSSPQFTIHNKLRQSTAVAFLRPIKYRHNLYILKNTLATKILFDNKKAIGITVKPSKQRAKMNVFARKEVIISAGAINSPQLLMLSGIGPEKHLDEMDIDVLANLPVGENLQDHMAVSINIAGERKTMVVPDTAEYFSNIHRFPTPTLIGHVTFNESQNYPDYQTVILVTQPGGFVVSVLCSYVFGLNDDICTNYAKEALNKEVLTAVVSLLHPKSRGRIRLKSKNPKDKALIFAEYFKENQDLELLTRSVEDYIRVVNTTYMKSVNAEVMNADVSQCKEFIFGSHEYWRCYVLNVVTTIWHPAGTCKMGPHGDAVVDSRLKVWGLENLRVVDASIMPTIVSGNTNAPTIMIAEKAADMIKIDHGIITSI</sequence>
<accession>A0ACC1CVZ3</accession>
<reference evidence="1 2" key="1">
    <citation type="journal article" date="2021" name="Front. Genet.">
        <title>Chromosome-Level Genome Assembly Reveals Significant Gene Expansion in the Toll and IMD Signaling Pathways of Dendrolimus kikuchii.</title>
        <authorList>
            <person name="Zhou J."/>
            <person name="Wu P."/>
            <person name="Xiong Z."/>
            <person name="Liu N."/>
            <person name="Zhao N."/>
            <person name="Ji M."/>
            <person name="Qiu Y."/>
            <person name="Yang B."/>
        </authorList>
    </citation>
    <scope>NUCLEOTIDE SEQUENCE [LARGE SCALE GENOMIC DNA]</scope>
    <source>
        <strain evidence="1">Ann1</strain>
    </source>
</reference>
<evidence type="ECO:0000313" key="2">
    <source>
        <dbReference type="Proteomes" id="UP000824533"/>
    </source>
</evidence>
<evidence type="ECO:0000313" key="1">
    <source>
        <dbReference type="EMBL" id="KAJ0175818.1"/>
    </source>
</evidence>
<dbReference type="EMBL" id="CM034401">
    <property type="protein sequence ID" value="KAJ0175818.1"/>
    <property type="molecule type" value="Genomic_DNA"/>
</dbReference>
<name>A0ACC1CVZ3_9NEOP</name>
<comment type="caution">
    <text evidence="1">The sequence shown here is derived from an EMBL/GenBank/DDBJ whole genome shotgun (WGS) entry which is preliminary data.</text>
</comment>